<organism evidence="2 3">
    <name type="scientific">Aromatoleum anaerobium</name>
    <dbReference type="NCBI Taxonomy" id="182180"/>
    <lineage>
        <taxon>Bacteria</taxon>
        <taxon>Pseudomonadati</taxon>
        <taxon>Pseudomonadota</taxon>
        <taxon>Betaproteobacteria</taxon>
        <taxon>Rhodocyclales</taxon>
        <taxon>Rhodocyclaceae</taxon>
        <taxon>Aromatoleum</taxon>
    </lineage>
</organism>
<keyword evidence="3" id="KW-1185">Reference proteome</keyword>
<dbReference type="Proteomes" id="UP000615989">
    <property type="component" value="Unassembled WGS sequence"/>
</dbReference>
<gene>
    <name evidence="2" type="ORF">GO606_12395</name>
</gene>
<evidence type="ECO:0000313" key="2">
    <source>
        <dbReference type="EMBL" id="NMG25509.1"/>
    </source>
</evidence>
<keyword evidence="1" id="KW-0732">Signal</keyword>
<sequence>MFKTFVKLSAIASVAVASVAVAVPADTKVTVNAKSKQQIDSMCESVGKFGAKVFEEMVRQGNVSELISKAKQMDKGTGLLMLAAAEAAILHFASATKDHGLYASEYKLQKELAETAAYIRCHSMVAPKFN</sequence>
<reference evidence="2" key="1">
    <citation type="submission" date="2019-12" db="EMBL/GenBank/DDBJ databases">
        <title>Comparative genomics gives insights into the taxonomy of the Azoarcus-Aromatoleum group and reveals separate origins of nif in the plant-associated Azoarcus and non-plant-associated Aromatoleum sub-groups.</title>
        <authorList>
            <person name="Lafos M."/>
            <person name="Maluk M."/>
            <person name="Batista M."/>
            <person name="Junghare M."/>
            <person name="Carmona M."/>
            <person name="Faoro H."/>
            <person name="Cruz L.M."/>
            <person name="Battistoni F."/>
            <person name="De Souza E."/>
            <person name="Pedrosa F."/>
            <person name="Chen W.-M."/>
            <person name="Poole P.S."/>
            <person name="Dixon R.A."/>
            <person name="James E.K."/>
        </authorList>
    </citation>
    <scope>NUCLEOTIDE SEQUENCE</scope>
    <source>
        <strain evidence="2">LuFRes1</strain>
    </source>
</reference>
<evidence type="ECO:0000256" key="1">
    <source>
        <dbReference type="SAM" id="SignalP"/>
    </source>
</evidence>
<name>A0ABX1PLV3_9RHOO</name>
<comment type="caution">
    <text evidence="2">The sequence shown here is derived from an EMBL/GenBank/DDBJ whole genome shotgun (WGS) entry which is preliminary data.</text>
</comment>
<dbReference type="RefSeq" id="WP_169118869.1">
    <property type="nucleotide sequence ID" value="NZ_WTVG02000035.1"/>
</dbReference>
<feature type="chain" id="PRO_5046993854" evidence="1">
    <location>
        <begin position="23"/>
        <end position="130"/>
    </location>
</feature>
<proteinExistence type="predicted"/>
<feature type="signal peptide" evidence="1">
    <location>
        <begin position="1"/>
        <end position="22"/>
    </location>
</feature>
<dbReference type="EMBL" id="WTVG01000034">
    <property type="protein sequence ID" value="NMG25509.1"/>
    <property type="molecule type" value="Genomic_DNA"/>
</dbReference>
<evidence type="ECO:0000313" key="3">
    <source>
        <dbReference type="Proteomes" id="UP000615989"/>
    </source>
</evidence>
<protein>
    <submittedName>
        <fullName evidence="2">Uncharacterized protein</fullName>
    </submittedName>
</protein>
<accession>A0ABX1PLV3</accession>